<reference evidence="2 3" key="1">
    <citation type="submission" date="2021-02" db="EMBL/GenBank/DDBJ databases">
        <title>Complete genome of Desulfoluna sp. strain ASN36.</title>
        <authorList>
            <person name="Takahashi A."/>
            <person name="Kojima H."/>
            <person name="Fukui M."/>
        </authorList>
    </citation>
    <scope>NUCLEOTIDE SEQUENCE [LARGE SCALE GENOMIC DNA]</scope>
    <source>
        <strain evidence="2 3">ASN36</strain>
    </source>
</reference>
<protein>
    <recommendedName>
        <fullName evidence="1">NYN domain-containing protein</fullName>
    </recommendedName>
</protein>
<dbReference type="PANTHER" id="PTHR35458">
    <property type="entry name" value="SLR0755 PROTEIN"/>
    <property type="match status" value="1"/>
</dbReference>
<feature type="domain" description="NYN" evidence="1">
    <location>
        <begin position="3"/>
        <end position="157"/>
    </location>
</feature>
<dbReference type="Gene3D" id="2.40.50.140">
    <property type="entry name" value="Nucleic acid-binding proteins"/>
    <property type="match status" value="1"/>
</dbReference>
<dbReference type="Proteomes" id="UP001320148">
    <property type="component" value="Chromosome"/>
</dbReference>
<dbReference type="Pfam" id="PF01936">
    <property type="entry name" value="NYN"/>
    <property type="match status" value="1"/>
</dbReference>
<dbReference type="Gene3D" id="3.40.50.1010">
    <property type="entry name" value="5'-nuclease"/>
    <property type="match status" value="1"/>
</dbReference>
<evidence type="ECO:0000259" key="1">
    <source>
        <dbReference type="Pfam" id="PF01936"/>
    </source>
</evidence>
<dbReference type="RefSeq" id="WP_236889350.1">
    <property type="nucleotide sequence ID" value="NZ_AP024488.1"/>
</dbReference>
<dbReference type="InterPro" id="IPR021139">
    <property type="entry name" value="NYN"/>
</dbReference>
<dbReference type="CDD" id="cd10911">
    <property type="entry name" value="PIN_LabA"/>
    <property type="match status" value="1"/>
</dbReference>
<organism evidence="2 3">
    <name type="scientific">Desulfoluna limicola</name>
    <dbReference type="NCBI Taxonomy" id="2810562"/>
    <lineage>
        <taxon>Bacteria</taxon>
        <taxon>Pseudomonadati</taxon>
        <taxon>Thermodesulfobacteriota</taxon>
        <taxon>Desulfobacteria</taxon>
        <taxon>Desulfobacterales</taxon>
        <taxon>Desulfolunaceae</taxon>
        <taxon>Desulfoluna</taxon>
    </lineage>
</organism>
<evidence type="ECO:0000313" key="3">
    <source>
        <dbReference type="Proteomes" id="UP001320148"/>
    </source>
</evidence>
<dbReference type="InterPro" id="IPR012340">
    <property type="entry name" value="NA-bd_OB-fold"/>
</dbReference>
<proteinExistence type="predicted"/>
<evidence type="ECO:0000313" key="2">
    <source>
        <dbReference type="EMBL" id="BCS97939.1"/>
    </source>
</evidence>
<keyword evidence="3" id="KW-1185">Reference proteome</keyword>
<accession>A0ABN6F6A7</accession>
<dbReference type="PANTHER" id="PTHR35458:SF8">
    <property type="entry name" value="SLR0650 PROTEIN"/>
    <property type="match status" value="1"/>
</dbReference>
<sequence>MLKAGIFLDVDNLSFNGGWGMRYSIIRDLVAAQDTTIVRANAYLAADFDREEFDHEYRMRSEEFRNAMRRAGFHLILKPVKRYFNDDGDTVVKANADLDLAVDALLQSENLDYVLLGTGDGDFLRLVRALQNRGKRVDLLSFDNTSSELRREVDNYFSGFLVPGLMPSRFDNKLRQRGVIYSVKEGREYGFLNMRTGLGVGDVQSNVFCHVNDFDPKIPSDQLMRYKREGAILEFDAIEQGADKFKAENIQVFDWKSR</sequence>
<dbReference type="InterPro" id="IPR047140">
    <property type="entry name" value="LabA"/>
</dbReference>
<dbReference type="EMBL" id="AP024488">
    <property type="protein sequence ID" value="BCS97939.1"/>
    <property type="molecule type" value="Genomic_DNA"/>
</dbReference>
<gene>
    <name evidence="2" type="ORF">DSLASN_35710</name>
</gene>
<name>A0ABN6F6A7_9BACT</name>